<evidence type="ECO:0000313" key="3">
    <source>
        <dbReference type="Proteomes" id="UP001359559"/>
    </source>
</evidence>
<dbReference type="Proteomes" id="UP001359559">
    <property type="component" value="Unassembled WGS sequence"/>
</dbReference>
<organism evidence="2 3">
    <name type="scientific">Clitoria ternatea</name>
    <name type="common">Butterfly pea</name>
    <dbReference type="NCBI Taxonomy" id="43366"/>
    <lineage>
        <taxon>Eukaryota</taxon>
        <taxon>Viridiplantae</taxon>
        <taxon>Streptophyta</taxon>
        <taxon>Embryophyta</taxon>
        <taxon>Tracheophyta</taxon>
        <taxon>Spermatophyta</taxon>
        <taxon>Magnoliopsida</taxon>
        <taxon>eudicotyledons</taxon>
        <taxon>Gunneridae</taxon>
        <taxon>Pentapetalae</taxon>
        <taxon>rosids</taxon>
        <taxon>fabids</taxon>
        <taxon>Fabales</taxon>
        <taxon>Fabaceae</taxon>
        <taxon>Papilionoideae</taxon>
        <taxon>50 kb inversion clade</taxon>
        <taxon>NPAAA clade</taxon>
        <taxon>indigoferoid/millettioid clade</taxon>
        <taxon>Phaseoleae</taxon>
        <taxon>Clitoria</taxon>
    </lineage>
</organism>
<evidence type="ECO:0000313" key="2">
    <source>
        <dbReference type="EMBL" id="KAK7293334.1"/>
    </source>
</evidence>
<keyword evidence="1" id="KW-0812">Transmembrane</keyword>
<keyword evidence="3" id="KW-1185">Reference proteome</keyword>
<dbReference type="AlphaFoldDB" id="A0AAN9J9S3"/>
<keyword evidence="1" id="KW-0472">Membrane</keyword>
<accession>A0AAN9J9S3</accession>
<sequence length="99" mass="11415">MVYEENQTDVYIRMPVVILSQDAGLNKERLIKNNSNGMVDFLRAIMAFLWLYTPMCLLVDVAKVFLWLMVVGTILCASYWSAWSAREAAIEQEKHLKVT</sequence>
<evidence type="ECO:0000256" key="1">
    <source>
        <dbReference type="SAM" id="Phobius"/>
    </source>
</evidence>
<proteinExistence type="predicted"/>
<keyword evidence="1" id="KW-1133">Transmembrane helix</keyword>
<comment type="caution">
    <text evidence="2">The sequence shown here is derived from an EMBL/GenBank/DDBJ whole genome shotgun (WGS) entry which is preliminary data.</text>
</comment>
<name>A0AAN9J9S3_CLITE</name>
<feature type="transmembrane region" description="Helical" evidence="1">
    <location>
        <begin position="64"/>
        <end position="82"/>
    </location>
</feature>
<feature type="transmembrane region" description="Helical" evidence="1">
    <location>
        <begin position="35"/>
        <end position="52"/>
    </location>
</feature>
<gene>
    <name evidence="2" type="ORF">RJT34_16197</name>
</gene>
<reference evidence="2 3" key="1">
    <citation type="submission" date="2024-01" db="EMBL/GenBank/DDBJ databases">
        <title>The genomes of 5 underutilized Papilionoideae crops provide insights into root nodulation and disease resistance.</title>
        <authorList>
            <person name="Yuan L."/>
        </authorList>
    </citation>
    <scope>NUCLEOTIDE SEQUENCE [LARGE SCALE GENOMIC DNA]</scope>
    <source>
        <strain evidence="2">LY-2023</strain>
        <tissue evidence="2">Leaf</tissue>
    </source>
</reference>
<protein>
    <submittedName>
        <fullName evidence="2">Uncharacterized protein</fullName>
    </submittedName>
</protein>
<dbReference type="EMBL" id="JAYKXN010000004">
    <property type="protein sequence ID" value="KAK7293334.1"/>
    <property type="molecule type" value="Genomic_DNA"/>
</dbReference>